<name>A0AAW1I3J4_SAPOF</name>
<keyword evidence="3 6" id="KW-0812">Transmembrane</keyword>
<dbReference type="InterPro" id="IPR000109">
    <property type="entry name" value="POT_fam"/>
</dbReference>
<evidence type="ECO:0000256" key="1">
    <source>
        <dbReference type="ARBA" id="ARBA00004141"/>
    </source>
</evidence>
<evidence type="ECO:0000256" key="5">
    <source>
        <dbReference type="ARBA" id="ARBA00023136"/>
    </source>
</evidence>
<accession>A0AAW1I3J4</accession>
<feature type="transmembrane region" description="Helical" evidence="6">
    <location>
        <begin position="65"/>
        <end position="84"/>
    </location>
</feature>
<evidence type="ECO:0000313" key="7">
    <source>
        <dbReference type="EMBL" id="KAK9683750.1"/>
    </source>
</evidence>
<feature type="transmembrane region" description="Helical" evidence="6">
    <location>
        <begin position="368"/>
        <end position="388"/>
    </location>
</feature>
<protein>
    <submittedName>
        <fullName evidence="7">Uncharacterized protein</fullName>
    </submittedName>
</protein>
<dbReference type="PANTHER" id="PTHR11654">
    <property type="entry name" value="OLIGOPEPTIDE TRANSPORTER-RELATED"/>
    <property type="match status" value="1"/>
</dbReference>
<feature type="transmembrane region" description="Helical" evidence="6">
    <location>
        <begin position="489"/>
        <end position="512"/>
    </location>
</feature>
<gene>
    <name evidence="7" type="ORF">RND81_10G162100</name>
</gene>
<dbReference type="GO" id="GO:0016020">
    <property type="term" value="C:membrane"/>
    <property type="evidence" value="ECO:0007669"/>
    <property type="project" value="UniProtKB-SubCell"/>
</dbReference>
<organism evidence="7 8">
    <name type="scientific">Saponaria officinalis</name>
    <name type="common">Common soapwort</name>
    <name type="synonym">Lychnis saponaria</name>
    <dbReference type="NCBI Taxonomy" id="3572"/>
    <lineage>
        <taxon>Eukaryota</taxon>
        <taxon>Viridiplantae</taxon>
        <taxon>Streptophyta</taxon>
        <taxon>Embryophyta</taxon>
        <taxon>Tracheophyta</taxon>
        <taxon>Spermatophyta</taxon>
        <taxon>Magnoliopsida</taxon>
        <taxon>eudicotyledons</taxon>
        <taxon>Gunneridae</taxon>
        <taxon>Pentapetalae</taxon>
        <taxon>Caryophyllales</taxon>
        <taxon>Caryophyllaceae</taxon>
        <taxon>Caryophylleae</taxon>
        <taxon>Saponaria</taxon>
    </lineage>
</organism>
<evidence type="ECO:0000256" key="6">
    <source>
        <dbReference type="SAM" id="Phobius"/>
    </source>
</evidence>
<dbReference type="Pfam" id="PF00854">
    <property type="entry name" value="PTR2"/>
    <property type="match status" value="1"/>
</dbReference>
<reference evidence="7" key="1">
    <citation type="submission" date="2024-03" db="EMBL/GenBank/DDBJ databases">
        <title>WGS assembly of Saponaria officinalis var. Norfolk2.</title>
        <authorList>
            <person name="Jenkins J."/>
            <person name="Shu S."/>
            <person name="Grimwood J."/>
            <person name="Barry K."/>
            <person name="Goodstein D."/>
            <person name="Schmutz J."/>
            <person name="Leebens-Mack J."/>
            <person name="Osbourn A."/>
        </authorList>
    </citation>
    <scope>NUCLEOTIDE SEQUENCE [LARGE SCALE GENOMIC DNA]</scope>
    <source>
        <strain evidence="7">JIC</strain>
    </source>
</reference>
<dbReference type="InterPro" id="IPR036259">
    <property type="entry name" value="MFS_trans_sf"/>
</dbReference>
<evidence type="ECO:0000313" key="8">
    <source>
        <dbReference type="Proteomes" id="UP001443914"/>
    </source>
</evidence>
<sequence>MNNNKKMSESEPLLLSSNKKGGLRTLPFIIVNKAFENVASLGLSPNMIVYLMGSYGMKLTTGSNYIYFWNAAMGFSPVVGAFIADSCVGRYYMIGVGSVFSLLGMIFLWFTAIIPGATPCDESKSDMCGPPNVLQLALLISSFILMSLGAGGVRSSAFPFAADQLSNSETEGSSNIIERVLNWIQFSSGVAAVVAMTVLVYIQENYGWKVGFGVPVAFMVLAVLSFFVASPMYVKVKAKGGSPVSFARVLVAAWKKRHLTLIGRDDPVYHQRKGSRLKIPTDRLRFLDKACIIVNAKEELTLDGTVLHPWRLCEIDQVEELKAIIKVLPILSSCIMVSVNGIATAGVLQARSMNRHLTKNFEVPAGSFGSFLIIVIVLWLIIYDRIIIPVATRIMGKPVHLSPRTRMGIGLLLFPASVAATAIIEGVRREKAIQEGFADNPSGVVDMSAFWLLFHSLFYGIAEAFLVIAQTEFFYSEFPKTMSSVATNIGSLGGSVASLLSSLLMTIVDSITSKGGKDSWVSSNINKGHIDYYHWLLTGLYLLNFLYFLLCSRAYGRSDAQEMLRDDDDEMKDE</sequence>
<comment type="caution">
    <text evidence="7">The sequence shown here is derived from an EMBL/GenBank/DDBJ whole genome shotgun (WGS) entry which is preliminary data.</text>
</comment>
<feature type="transmembrane region" description="Helical" evidence="6">
    <location>
        <begin position="327"/>
        <end position="348"/>
    </location>
</feature>
<dbReference type="EMBL" id="JBDFQZ010000010">
    <property type="protein sequence ID" value="KAK9683750.1"/>
    <property type="molecule type" value="Genomic_DNA"/>
</dbReference>
<dbReference type="SUPFAM" id="SSF103473">
    <property type="entry name" value="MFS general substrate transporter"/>
    <property type="match status" value="1"/>
</dbReference>
<evidence type="ECO:0000256" key="2">
    <source>
        <dbReference type="ARBA" id="ARBA00005982"/>
    </source>
</evidence>
<feature type="transmembrane region" description="Helical" evidence="6">
    <location>
        <begin position="134"/>
        <end position="153"/>
    </location>
</feature>
<dbReference type="AlphaFoldDB" id="A0AAW1I3J4"/>
<feature type="transmembrane region" description="Helical" evidence="6">
    <location>
        <begin position="180"/>
        <end position="202"/>
    </location>
</feature>
<keyword evidence="8" id="KW-1185">Reference proteome</keyword>
<feature type="transmembrane region" description="Helical" evidence="6">
    <location>
        <begin position="91"/>
        <end position="114"/>
    </location>
</feature>
<feature type="transmembrane region" description="Helical" evidence="6">
    <location>
        <begin position="532"/>
        <end position="555"/>
    </location>
</feature>
<keyword evidence="4 6" id="KW-1133">Transmembrane helix</keyword>
<evidence type="ECO:0000256" key="3">
    <source>
        <dbReference type="ARBA" id="ARBA00022692"/>
    </source>
</evidence>
<feature type="transmembrane region" description="Helical" evidence="6">
    <location>
        <begin position="448"/>
        <end position="468"/>
    </location>
</feature>
<feature type="transmembrane region" description="Helical" evidence="6">
    <location>
        <begin position="409"/>
        <end position="428"/>
    </location>
</feature>
<feature type="transmembrane region" description="Helical" evidence="6">
    <location>
        <begin position="34"/>
        <end position="53"/>
    </location>
</feature>
<dbReference type="GO" id="GO:0022857">
    <property type="term" value="F:transmembrane transporter activity"/>
    <property type="evidence" value="ECO:0007669"/>
    <property type="project" value="InterPro"/>
</dbReference>
<feature type="transmembrane region" description="Helical" evidence="6">
    <location>
        <begin position="208"/>
        <end position="229"/>
    </location>
</feature>
<comment type="subcellular location">
    <subcellularLocation>
        <location evidence="1">Membrane</location>
        <topology evidence="1">Multi-pass membrane protein</topology>
    </subcellularLocation>
</comment>
<dbReference type="Gene3D" id="1.20.1250.20">
    <property type="entry name" value="MFS general substrate transporter like domains"/>
    <property type="match status" value="1"/>
</dbReference>
<dbReference type="Proteomes" id="UP001443914">
    <property type="component" value="Unassembled WGS sequence"/>
</dbReference>
<comment type="similarity">
    <text evidence="2">Belongs to the major facilitator superfamily. Proton-dependent oligopeptide transporter (POT/PTR) (TC 2.A.17) family.</text>
</comment>
<keyword evidence="5 6" id="KW-0472">Membrane</keyword>
<evidence type="ECO:0000256" key="4">
    <source>
        <dbReference type="ARBA" id="ARBA00022989"/>
    </source>
</evidence>
<proteinExistence type="inferred from homology"/>